<keyword evidence="8" id="KW-0012">Acyltransferase</keyword>
<evidence type="ECO:0000256" key="3">
    <source>
        <dbReference type="ARBA" id="ARBA00001907"/>
    </source>
</evidence>
<comment type="similarity">
    <text evidence="4">Belongs to the acyltransferase PapA5 family.</text>
</comment>
<dbReference type="AlphaFoldDB" id="A0A0X1T141"/>
<comment type="catalytic activity">
    <reaction evidence="2">
        <text>2 a mycocerosyl-[mycocerosic acid synthase] + a phenolphthiocerol = a dimycocerosyl phenolphthiocerol + 2 holo-[mycocerosic acid synthase].</text>
        <dbReference type="EC" id="2.3.1.282"/>
    </reaction>
</comment>
<dbReference type="EC" id="2.3.1.282" evidence="5"/>
<evidence type="ECO:0000256" key="8">
    <source>
        <dbReference type="ARBA" id="ARBA00023315"/>
    </source>
</evidence>
<evidence type="ECO:0000256" key="11">
    <source>
        <dbReference type="ARBA" id="ARBA00033407"/>
    </source>
</evidence>
<feature type="domain" description="Phthiocerol/phthiodiolone dimycocerosyl transferase C-terminal" evidence="12">
    <location>
        <begin position="207"/>
        <end position="378"/>
    </location>
</feature>
<dbReference type="Pfam" id="PF16911">
    <property type="entry name" value="PapA_C"/>
    <property type="match status" value="1"/>
</dbReference>
<evidence type="ECO:0000256" key="5">
    <source>
        <dbReference type="ARBA" id="ARBA00012866"/>
    </source>
</evidence>
<accession>A0A0X1T141</accession>
<evidence type="ECO:0000256" key="7">
    <source>
        <dbReference type="ARBA" id="ARBA00022679"/>
    </source>
</evidence>
<sequence length="415" mass="45098">MLESELGVAAKLRSLGTFEEYFWLVERKTPRTIVVVAALEGPTTIDGWRTALNALQAHHPILSARVRKSPGFRPCFVTAPGVDLPLEVLPFGSAQSLLDYCAKELETGFAENELLLRATVLHEKHRSTLVLAADHVAFDGRSLVYLIRDLISSLAGKDLGKQKPFLPSLDELLGLHGADIYSTPSPAYSGFSEPIEHPVTQLAAQHQLEQISLAPQTVAAITERARQEQTTVHGALTAGILIAGRAKSQRWAETAIRCVSPIDNRKMLGIGDIPGVLLTLAHTELESAKPYDFWDLARQVRSDVSALGNIQAAARSFAPLRETLSAEMAPSHISEAADRRAQALMVTNYGRLAIPSEYGPLRLLFIRPMITSGVSHTQTVSLATLDGLLCMTNVSAEPISDLLIGARDLIISQLR</sequence>
<comment type="catalytic activity">
    <reaction evidence="1">
        <text>2 a mycocerosyl-[mycocerosic acid synthase] + a phthiocerol = a dimycocerosyl phthiocerol + 2 holo-[mycocerosic acid synthase].</text>
        <dbReference type="EC" id="2.3.1.282"/>
    </reaction>
</comment>
<evidence type="ECO:0000313" key="13">
    <source>
        <dbReference type="EMBL" id="AMB85589.1"/>
    </source>
</evidence>
<evidence type="ECO:0000256" key="6">
    <source>
        <dbReference type="ARBA" id="ARBA00013449"/>
    </source>
</evidence>
<evidence type="ECO:0000313" key="14">
    <source>
        <dbReference type="Proteomes" id="UP000063229"/>
    </source>
</evidence>
<evidence type="ECO:0000256" key="4">
    <source>
        <dbReference type="ARBA" id="ARBA00006558"/>
    </source>
</evidence>
<dbReference type="SUPFAM" id="SSF52777">
    <property type="entry name" value="CoA-dependent acyltransferases"/>
    <property type="match status" value="2"/>
</dbReference>
<proteinExistence type="inferred from homology"/>
<evidence type="ECO:0000259" key="12">
    <source>
        <dbReference type="Pfam" id="PF16911"/>
    </source>
</evidence>
<dbReference type="RefSeq" id="WP_060782726.1">
    <property type="nucleotide sequence ID" value="NZ_CP014135.1"/>
</dbReference>
<evidence type="ECO:0000256" key="10">
    <source>
        <dbReference type="ARBA" id="ARBA00032317"/>
    </source>
</evidence>
<dbReference type="Gene3D" id="3.30.559.30">
    <property type="entry name" value="Nonribosomal peptide synthetase, condensation domain"/>
    <property type="match status" value="1"/>
</dbReference>
<evidence type="ECO:0000256" key="1">
    <source>
        <dbReference type="ARBA" id="ARBA00000026"/>
    </source>
</evidence>
<organism evidence="13 14">
    <name type="scientific">Pseudomonas agarici</name>
    <dbReference type="NCBI Taxonomy" id="46677"/>
    <lineage>
        <taxon>Bacteria</taxon>
        <taxon>Pseudomonadati</taxon>
        <taxon>Pseudomonadota</taxon>
        <taxon>Gammaproteobacteria</taxon>
        <taxon>Pseudomonadales</taxon>
        <taxon>Pseudomonadaceae</taxon>
        <taxon>Pseudomonas</taxon>
    </lineage>
</organism>
<evidence type="ECO:0000256" key="9">
    <source>
        <dbReference type="ARBA" id="ARBA00030465"/>
    </source>
</evidence>
<dbReference type="Gene3D" id="3.30.559.10">
    <property type="entry name" value="Chloramphenicol acetyltransferase-like domain"/>
    <property type="match status" value="1"/>
</dbReference>
<evidence type="ECO:0000256" key="2">
    <source>
        <dbReference type="ARBA" id="ARBA00000625"/>
    </source>
</evidence>
<dbReference type="InterPro" id="IPR031641">
    <property type="entry name" value="PapA_C"/>
</dbReference>
<dbReference type="Proteomes" id="UP000063229">
    <property type="component" value="Chromosome"/>
</dbReference>
<dbReference type="InterPro" id="IPR052058">
    <property type="entry name" value="Alcohol_O-acetyltransferase"/>
</dbReference>
<dbReference type="STRING" id="46677.AWM79_09885"/>
<dbReference type="KEGG" id="pagb:AWM79_09885"/>
<comment type="catalytic activity">
    <reaction evidence="3">
        <text>2 a mycocerosyl-[mycocerosic acid synthase] + a phthiodiolone = a dimycocerosyl phthiodiolone + 2 holo-[mycocerosic acid synthase].</text>
        <dbReference type="EC" id="2.3.1.282"/>
    </reaction>
</comment>
<name>A0A0X1T141_PSEAA</name>
<dbReference type="PANTHER" id="PTHR28037:SF1">
    <property type="entry name" value="ALCOHOL O-ACETYLTRANSFERASE 1-RELATED"/>
    <property type="match status" value="1"/>
</dbReference>
<keyword evidence="7" id="KW-0808">Transferase</keyword>
<protein>
    <recommendedName>
        <fullName evidence="6">Phthiocerol/phthiodiolone dimycocerosyl transferase</fullName>
        <ecNumber evidence="5">2.3.1.282</ecNumber>
    </recommendedName>
    <alternativeName>
        <fullName evidence="11">Acyltransferase PapA5</fullName>
    </alternativeName>
    <alternativeName>
        <fullName evidence="9">Phthiocerol/phthiodiolone O-acyltransferase</fullName>
    </alternativeName>
    <alternativeName>
        <fullName evidence="10">Polyketide synthase-associated protein A5</fullName>
    </alternativeName>
</protein>
<dbReference type="EMBL" id="CP014135">
    <property type="protein sequence ID" value="AMB85589.1"/>
    <property type="molecule type" value="Genomic_DNA"/>
</dbReference>
<dbReference type="GO" id="GO:0016746">
    <property type="term" value="F:acyltransferase activity"/>
    <property type="evidence" value="ECO:0007669"/>
    <property type="project" value="UniProtKB-KW"/>
</dbReference>
<dbReference type="PANTHER" id="PTHR28037">
    <property type="entry name" value="ALCOHOL O-ACETYLTRANSFERASE 1-RELATED"/>
    <property type="match status" value="1"/>
</dbReference>
<dbReference type="InterPro" id="IPR023213">
    <property type="entry name" value="CAT-like_dom_sf"/>
</dbReference>
<keyword evidence="14" id="KW-1185">Reference proteome</keyword>
<gene>
    <name evidence="13" type="ORF">AWM79_09885</name>
</gene>
<reference evidence="13 14" key="1">
    <citation type="submission" date="2016-01" db="EMBL/GenBank/DDBJ databases">
        <authorList>
            <person name="McClelland M."/>
            <person name="Jain A."/>
            <person name="Saraogi P."/>
            <person name="Mendelson R."/>
            <person name="Westerman R."/>
            <person name="SanMiguel P."/>
            <person name="Csonka L."/>
        </authorList>
    </citation>
    <scope>NUCLEOTIDE SEQUENCE [LARGE SCALE GENOMIC DNA]</scope>
    <source>
        <strain evidence="13 14">NCPPB 2472</strain>
    </source>
</reference>